<evidence type="ECO:0000313" key="5">
    <source>
        <dbReference type="EMBL" id="QQP90042.1"/>
    </source>
</evidence>
<protein>
    <recommendedName>
        <fullName evidence="3">Glutathione-dependent peroxiredoxin</fullName>
        <ecNumber evidence="3">1.11.1.27</ecNumber>
    </recommendedName>
</protein>
<dbReference type="InterPro" id="IPR013740">
    <property type="entry name" value="Redoxin"/>
</dbReference>
<accession>A0ABX7B795</accession>
<proteinExistence type="inferred from homology"/>
<evidence type="ECO:0000256" key="3">
    <source>
        <dbReference type="RuleBase" id="RU366011"/>
    </source>
</evidence>
<keyword evidence="6" id="KW-1185">Reference proteome</keyword>
<evidence type="ECO:0000313" key="6">
    <source>
        <dbReference type="Proteomes" id="UP000595197"/>
    </source>
</evidence>
<dbReference type="InterPro" id="IPR013766">
    <property type="entry name" value="Thioredoxin_domain"/>
</dbReference>
<feature type="domain" description="Thioredoxin" evidence="4">
    <location>
        <begin position="3"/>
        <end position="159"/>
    </location>
</feature>
<evidence type="ECO:0000259" key="4">
    <source>
        <dbReference type="PROSITE" id="PS51352"/>
    </source>
</evidence>
<evidence type="ECO:0000256" key="1">
    <source>
        <dbReference type="ARBA" id="ARBA00022559"/>
    </source>
</evidence>
<dbReference type="Pfam" id="PF08534">
    <property type="entry name" value="Redoxin"/>
    <property type="match status" value="1"/>
</dbReference>
<dbReference type="PANTHER" id="PTHR10430">
    <property type="entry name" value="PEROXIREDOXIN"/>
    <property type="match status" value="1"/>
</dbReference>
<organism evidence="5 6">
    <name type="scientific">Skermanella cutis</name>
    <dbReference type="NCBI Taxonomy" id="2775420"/>
    <lineage>
        <taxon>Bacteria</taxon>
        <taxon>Pseudomonadati</taxon>
        <taxon>Pseudomonadota</taxon>
        <taxon>Alphaproteobacteria</taxon>
        <taxon>Rhodospirillales</taxon>
        <taxon>Azospirillaceae</taxon>
        <taxon>Skermanella</taxon>
    </lineage>
</organism>
<gene>
    <name evidence="5" type="ORF">IGS68_01850</name>
</gene>
<keyword evidence="1 3" id="KW-0575">Peroxidase</keyword>
<comment type="function">
    <text evidence="3">Thiol-specific peroxidase that catalyzes the reduction of hydrogen peroxide and organic hydroperoxides to water and alcohols, respectively. Plays a role in cell protection against oxidative stress by detoxifying peroxides.</text>
</comment>
<dbReference type="Gene3D" id="3.40.30.10">
    <property type="entry name" value="Glutaredoxin"/>
    <property type="match status" value="1"/>
</dbReference>
<keyword evidence="3" id="KW-0676">Redox-active center</keyword>
<dbReference type="PROSITE" id="PS51352">
    <property type="entry name" value="THIOREDOXIN_2"/>
    <property type="match status" value="1"/>
</dbReference>
<dbReference type="InterPro" id="IPR037944">
    <property type="entry name" value="PRX5-like"/>
</dbReference>
<dbReference type="SUPFAM" id="SSF52833">
    <property type="entry name" value="Thioredoxin-like"/>
    <property type="match status" value="1"/>
</dbReference>
<name>A0ABX7B795_9PROT</name>
<keyword evidence="2 3" id="KW-0560">Oxidoreductase</keyword>
<reference evidence="5" key="1">
    <citation type="submission" date="2021-02" db="EMBL/GenBank/DDBJ databases">
        <title>Skermanella TT6 skin isolate.</title>
        <authorList>
            <person name="Lee K."/>
            <person name="Ganzorig M."/>
        </authorList>
    </citation>
    <scope>NUCLEOTIDE SEQUENCE</scope>
    <source>
        <strain evidence="5">TT6</strain>
    </source>
</reference>
<dbReference type="PANTHER" id="PTHR10430:SF16">
    <property type="entry name" value="PEROXIREDOXIN-5, MITOCHONDRIAL"/>
    <property type="match status" value="1"/>
</dbReference>
<dbReference type="RefSeq" id="WP_201076880.1">
    <property type="nucleotide sequence ID" value="NZ_CP067420.1"/>
</dbReference>
<comment type="similarity">
    <text evidence="3">Belongs to the peroxiredoxin family. Prx5 subfamily.</text>
</comment>
<evidence type="ECO:0000256" key="2">
    <source>
        <dbReference type="ARBA" id="ARBA00023002"/>
    </source>
</evidence>
<dbReference type="CDD" id="cd03013">
    <property type="entry name" value="PRX5_like"/>
    <property type="match status" value="1"/>
</dbReference>
<keyword evidence="3" id="KW-0049">Antioxidant</keyword>
<sequence>MTIKVGDTFPSVTLKHLTSNGMQEISTDDLFKGKKAVLFAVPGAFTPTCSAKHLPGFVNRADEFKAKGYEIVCMAVNDPFVMDAWAKSSDVGDKITMLPDGNGTLTKALGLEMDGTGYSLGHRSKRFAMVIEDGIVKSVNVEEPGAFAVSSADAVLDSI</sequence>
<dbReference type="EC" id="1.11.1.27" evidence="3"/>
<dbReference type="Proteomes" id="UP000595197">
    <property type="component" value="Chromosome"/>
</dbReference>
<dbReference type="EMBL" id="CP067420">
    <property type="protein sequence ID" value="QQP90042.1"/>
    <property type="molecule type" value="Genomic_DNA"/>
</dbReference>
<comment type="catalytic activity">
    <reaction evidence="3">
        <text>a hydroperoxide + 2 glutathione = an alcohol + glutathione disulfide + H2O</text>
        <dbReference type="Rhea" id="RHEA:62632"/>
        <dbReference type="ChEBI" id="CHEBI:15377"/>
        <dbReference type="ChEBI" id="CHEBI:30879"/>
        <dbReference type="ChEBI" id="CHEBI:35924"/>
        <dbReference type="ChEBI" id="CHEBI:57925"/>
        <dbReference type="ChEBI" id="CHEBI:58297"/>
        <dbReference type="EC" id="1.11.1.27"/>
    </reaction>
</comment>
<dbReference type="InterPro" id="IPR036249">
    <property type="entry name" value="Thioredoxin-like_sf"/>
</dbReference>